<dbReference type="Proteomes" id="UP000316360">
    <property type="component" value="Unassembled WGS sequence"/>
</dbReference>
<accession>A0A523RQM6</accession>
<evidence type="ECO:0000313" key="2">
    <source>
        <dbReference type="EMBL" id="TET07961.1"/>
    </source>
</evidence>
<evidence type="ECO:0000313" key="3">
    <source>
        <dbReference type="Proteomes" id="UP000316360"/>
    </source>
</evidence>
<keyword evidence="1" id="KW-0812">Transmembrane</keyword>
<sequence length="144" mass="16634">MSLRAGFTLFEVIIVAAVLSIGLLMIVQVFPLGLRAKEAAEQYSTATLLGQQMMEEIRRKGYDDLNAAYTSEVDGYGVGEGKFEEHKGYRYRLEWWNTKTPYLRKVKVRILYGGRRMNEDNDEYEDDESGWQCLELVTYLAKKD</sequence>
<keyword evidence="1" id="KW-1133">Transmembrane helix</keyword>
<dbReference type="NCBIfam" id="TIGR02532">
    <property type="entry name" value="IV_pilin_GFxxxE"/>
    <property type="match status" value="1"/>
</dbReference>
<dbReference type="InterPro" id="IPR012902">
    <property type="entry name" value="N_methyl_site"/>
</dbReference>
<dbReference type="Pfam" id="PF07963">
    <property type="entry name" value="N_methyl"/>
    <property type="match status" value="1"/>
</dbReference>
<protein>
    <submittedName>
        <fullName evidence="2">Prepilin-type N-terminal cleavage/methylation domain-containing protein</fullName>
    </submittedName>
</protein>
<organism evidence="2 3">
    <name type="scientific">Aerophobetes bacterium</name>
    <dbReference type="NCBI Taxonomy" id="2030807"/>
    <lineage>
        <taxon>Bacteria</taxon>
        <taxon>Candidatus Aerophobota</taxon>
    </lineage>
</organism>
<dbReference type="AlphaFoldDB" id="A0A523RQM6"/>
<gene>
    <name evidence="2" type="ORF">E3J84_06780</name>
</gene>
<name>A0A523RQM6_UNCAE</name>
<keyword evidence="1" id="KW-0472">Membrane</keyword>
<feature type="transmembrane region" description="Helical" evidence="1">
    <location>
        <begin position="12"/>
        <end position="34"/>
    </location>
</feature>
<comment type="caution">
    <text evidence="2">The sequence shown here is derived from an EMBL/GenBank/DDBJ whole genome shotgun (WGS) entry which is preliminary data.</text>
</comment>
<evidence type="ECO:0000256" key="1">
    <source>
        <dbReference type="SAM" id="Phobius"/>
    </source>
</evidence>
<dbReference type="EMBL" id="SOKJ01000389">
    <property type="protein sequence ID" value="TET07961.1"/>
    <property type="molecule type" value="Genomic_DNA"/>
</dbReference>
<reference evidence="2 3" key="1">
    <citation type="submission" date="2019-03" db="EMBL/GenBank/DDBJ databases">
        <title>Metabolic potential of uncultured bacteria and archaea associated with petroleum seepage in deep-sea sediments.</title>
        <authorList>
            <person name="Dong X."/>
            <person name="Hubert C."/>
        </authorList>
    </citation>
    <scope>NUCLEOTIDE SEQUENCE [LARGE SCALE GENOMIC DNA]</scope>
    <source>
        <strain evidence="2">E44_bin7</strain>
    </source>
</reference>
<proteinExistence type="predicted"/>